<dbReference type="Gene3D" id="1.10.10.10">
    <property type="entry name" value="Winged helix-like DNA-binding domain superfamily/Winged helix DNA-binding domain"/>
    <property type="match status" value="1"/>
</dbReference>
<evidence type="ECO:0000256" key="2">
    <source>
        <dbReference type="ARBA" id="ARBA00023125"/>
    </source>
</evidence>
<reference evidence="5" key="1">
    <citation type="submission" date="2014-07" db="EMBL/GenBank/DDBJ databases">
        <authorList>
            <person name="Urmite Genomes Urmite Genomes"/>
        </authorList>
    </citation>
    <scope>NUCLEOTIDE SEQUENCE</scope>
    <source>
        <strain evidence="5">13S34_air</strain>
    </source>
</reference>
<dbReference type="PROSITE" id="PS51118">
    <property type="entry name" value="HTH_HXLR"/>
    <property type="match status" value="1"/>
</dbReference>
<dbReference type="AlphaFoldDB" id="A0A078M4J9"/>
<dbReference type="SUPFAM" id="SSF46785">
    <property type="entry name" value="Winged helix' DNA-binding domain"/>
    <property type="match status" value="1"/>
</dbReference>
<dbReference type="HOGENOM" id="CLU_111585_5_3_9"/>
<sequence length="101" mass="11809">MNKQLCTVYHDTIEFIGKRWMGAILYVLCKGPQRYHELHEQIPGISDRLLTERLNELIDANLVEKTYLCDSKKKVEYHLTDNGQAFQEVIIAIKNWAQTKS</sequence>
<keyword evidence="2" id="KW-0238">DNA-binding</keyword>
<feature type="domain" description="HTH hxlR-type" evidence="4">
    <location>
        <begin position="6"/>
        <end position="101"/>
    </location>
</feature>
<protein>
    <submittedName>
        <fullName evidence="5">HTH-type transcriptional regulator YodB</fullName>
    </submittedName>
</protein>
<gene>
    <name evidence="5" type="primary">yodB</name>
    <name evidence="5" type="ORF">BN1050_00550</name>
</gene>
<dbReference type="InterPro" id="IPR002577">
    <property type="entry name" value="HTH_HxlR"/>
</dbReference>
<name>A0A078M4J9_9BACL</name>
<evidence type="ECO:0000259" key="4">
    <source>
        <dbReference type="PROSITE" id="PS51118"/>
    </source>
</evidence>
<proteinExistence type="predicted"/>
<dbReference type="Pfam" id="PF01638">
    <property type="entry name" value="HxlR"/>
    <property type="match status" value="1"/>
</dbReference>
<evidence type="ECO:0000256" key="1">
    <source>
        <dbReference type="ARBA" id="ARBA00023015"/>
    </source>
</evidence>
<organism evidence="5">
    <name type="scientific">Metalysinibacillus saudimassiliensis</name>
    <dbReference type="NCBI Taxonomy" id="1461583"/>
    <lineage>
        <taxon>Bacteria</taxon>
        <taxon>Bacillati</taxon>
        <taxon>Bacillota</taxon>
        <taxon>Bacilli</taxon>
        <taxon>Bacillales</taxon>
        <taxon>Caryophanaceae</taxon>
        <taxon>Metalysinibacillus</taxon>
    </lineage>
</organism>
<dbReference type="PANTHER" id="PTHR33204">
    <property type="entry name" value="TRANSCRIPTIONAL REGULATOR, MARR FAMILY"/>
    <property type="match status" value="1"/>
</dbReference>
<dbReference type="EMBL" id="LN483073">
    <property type="protein sequence ID" value="CEA00272.1"/>
    <property type="molecule type" value="Genomic_DNA"/>
</dbReference>
<keyword evidence="3" id="KW-0804">Transcription</keyword>
<dbReference type="InterPro" id="IPR036390">
    <property type="entry name" value="WH_DNA-bd_sf"/>
</dbReference>
<accession>A0A078M4J9</accession>
<dbReference type="PATRIC" id="fig|1461583.4.peg.522"/>
<dbReference type="InterPro" id="IPR036388">
    <property type="entry name" value="WH-like_DNA-bd_sf"/>
</dbReference>
<dbReference type="GO" id="GO:0003677">
    <property type="term" value="F:DNA binding"/>
    <property type="evidence" value="ECO:0007669"/>
    <property type="project" value="UniProtKB-KW"/>
</dbReference>
<keyword evidence="1" id="KW-0805">Transcription regulation</keyword>
<dbReference type="PANTHER" id="PTHR33204:SF37">
    <property type="entry name" value="HTH-TYPE TRANSCRIPTIONAL REGULATOR YODB"/>
    <property type="match status" value="1"/>
</dbReference>
<evidence type="ECO:0000313" key="5">
    <source>
        <dbReference type="EMBL" id="CEA00272.1"/>
    </source>
</evidence>
<evidence type="ECO:0000256" key="3">
    <source>
        <dbReference type="ARBA" id="ARBA00023163"/>
    </source>
</evidence>